<gene>
    <name evidence="2" type="ORF">B0A48_07991</name>
</gene>
<dbReference type="InParanoid" id="A0A1V8T0N2"/>
<accession>A0A1V8T0N2</accession>
<keyword evidence="3" id="KW-1185">Reference proteome</keyword>
<feature type="compositionally biased region" description="Basic and acidic residues" evidence="1">
    <location>
        <begin position="169"/>
        <end position="179"/>
    </location>
</feature>
<name>A0A1V8T0N2_9PEZI</name>
<evidence type="ECO:0000313" key="2">
    <source>
        <dbReference type="EMBL" id="OQO04973.1"/>
    </source>
</evidence>
<dbReference type="AlphaFoldDB" id="A0A1V8T0N2"/>
<feature type="region of interest" description="Disordered" evidence="1">
    <location>
        <begin position="163"/>
        <end position="190"/>
    </location>
</feature>
<dbReference type="Proteomes" id="UP000192596">
    <property type="component" value="Unassembled WGS sequence"/>
</dbReference>
<evidence type="ECO:0000256" key="1">
    <source>
        <dbReference type="SAM" id="MobiDB-lite"/>
    </source>
</evidence>
<reference evidence="3" key="1">
    <citation type="submission" date="2017-03" db="EMBL/GenBank/DDBJ databases">
        <title>Genomes of endolithic fungi from Antarctica.</title>
        <authorList>
            <person name="Coleine C."/>
            <person name="Masonjones S."/>
            <person name="Stajich J.E."/>
        </authorList>
    </citation>
    <scope>NUCLEOTIDE SEQUENCE [LARGE SCALE GENOMIC DNA]</scope>
    <source>
        <strain evidence="3">CCFEE 5527</strain>
    </source>
</reference>
<organism evidence="2 3">
    <name type="scientific">Cryoendolithus antarcticus</name>
    <dbReference type="NCBI Taxonomy" id="1507870"/>
    <lineage>
        <taxon>Eukaryota</taxon>
        <taxon>Fungi</taxon>
        <taxon>Dikarya</taxon>
        <taxon>Ascomycota</taxon>
        <taxon>Pezizomycotina</taxon>
        <taxon>Dothideomycetes</taxon>
        <taxon>Dothideomycetidae</taxon>
        <taxon>Cladosporiales</taxon>
        <taxon>Cladosporiaceae</taxon>
        <taxon>Cryoendolithus</taxon>
    </lineage>
</organism>
<dbReference type="EMBL" id="NAJO01000020">
    <property type="protein sequence ID" value="OQO04973.1"/>
    <property type="molecule type" value="Genomic_DNA"/>
</dbReference>
<comment type="caution">
    <text evidence="2">The sequence shown here is derived from an EMBL/GenBank/DDBJ whole genome shotgun (WGS) entry which is preliminary data.</text>
</comment>
<sequence>MSSFANVSAQSPEADTVSVSTAEVLHHFDALHPVYRAKSAKARKSSQASDRDPTDVQLAKAARFEDQLDIEVTYAQYQATAKAPGQPDRAEDVALCFAQLELELRTVYAASFSADAFRKYVAAPVVLTRAPKGDVAALENIKPQHPDLAAALESKAVFARQKAKANARTRGDAAPRNEPQEDSDSLDPPFGVATPVVQSRNPDWAASVMRHYDHIAGRPGIMPSCKGRAAMEKLRGLDNTAFANAVVTADMKATLKKLEPGLTNDVFREQMALQTIEGGMAGFEEWTWSRDRVTDATLIRAMEAWRQGRNKAVERLCRQWG</sequence>
<proteinExistence type="predicted"/>
<protein>
    <submittedName>
        <fullName evidence="2">Uncharacterized protein</fullName>
    </submittedName>
</protein>
<evidence type="ECO:0000313" key="3">
    <source>
        <dbReference type="Proteomes" id="UP000192596"/>
    </source>
</evidence>